<dbReference type="GO" id="GO:0005829">
    <property type="term" value="C:cytosol"/>
    <property type="evidence" value="ECO:0007669"/>
    <property type="project" value="TreeGrafter"/>
</dbReference>
<dbReference type="HAMAP" id="MF_00344">
    <property type="entry name" value="GMP_synthase"/>
    <property type="match status" value="1"/>
</dbReference>
<dbReference type="FunFam" id="3.40.50.880:FF:000001">
    <property type="entry name" value="GMP synthase [glutamine-hydrolyzing]"/>
    <property type="match status" value="1"/>
</dbReference>
<evidence type="ECO:0000313" key="13">
    <source>
        <dbReference type="Proteomes" id="UP000236731"/>
    </source>
</evidence>
<organism evidence="12 13">
    <name type="scientific">Sphingobacterium lactis</name>
    <dbReference type="NCBI Taxonomy" id="797291"/>
    <lineage>
        <taxon>Bacteria</taxon>
        <taxon>Pseudomonadati</taxon>
        <taxon>Bacteroidota</taxon>
        <taxon>Sphingobacteriia</taxon>
        <taxon>Sphingobacteriales</taxon>
        <taxon>Sphingobacteriaceae</taxon>
        <taxon>Sphingobacterium</taxon>
    </lineage>
</organism>
<dbReference type="NCBIfam" id="TIGR00884">
    <property type="entry name" value="guaA_Cterm"/>
    <property type="match status" value="1"/>
</dbReference>
<dbReference type="CDD" id="cd01997">
    <property type="entry name" value="GMP_synthase_C"/>
    <property type="match status" value="1"/>
</dbReference>
<sequence length="516" mass="57520">MSEKIIILDFGSQYTQLIARRVRELNVYCEIHPFNNLPEFDESVKGVIFSGSPYSVRQEDAPQIDFQSIQAKFPLLGVCYGAQYIAQHSGGEVLPSEIREYGRANLQFVDQENDLLKGIPTQSQVWMSHGDTIKEVPANFKIVASTDKVRVAAYQVEGTRTYGIQFHPEVTHSTDGQVLLKNFVIDICGCSQDWTADAFVETTVQELKEQLGDDHVIMALSGGVDSTVAAVLLHHAIGDKLHCFFVDHGLLRKDEYEQVLASYKDMGLNIKGVNAKELFYSRLAGVSEPEQKRKIIGASFIDVFDEAAKSIQNELPEGVEAKWLGQGTIYPDIIESISVKGPSATIKSHHNVGGLPDYMKLKVIEPLKTLFKDEVRRVGKSLEVDPAILGRHPFPGPGLAIRVLGDITEEKVRILQEADDIYIRNLKESGWYDKVWQAGTIFLPVQSVGVMGDERTYEHVVALRAVGSLDGMTADWIHLPYDLLAKISNEIINHVKGINRVVYDISSKPPATIEWE</sequence>
<feature type="active site" description="Nucleophile" evidence="9">
    <location>
        <position position="79"/>
    </location>
</feature>
<dbReference type="FunFam" id="3.40.50.620:FF:000001">
    <property type="entry name" value="GMP synthase [glutamine-hydrolyzing]"/>
    <property type="match status" value="1"/>
</dbReference>
<feature type="binding site" evidence="10">
    <location>
        <begin position="221"/>
        <end position="227"/>
    </location>
    <ligand>
        <name>ATP</name>
        <dbReference type="ChEBI" id="CHEBI:30616"/>
    </ligand>
</feature>
<keyword evidence="3 9" id="KW-0436">Ligase</keyword>
<name>A0A1H6BQ59_9SPHI</name>
<keyword evidence="5 9" id="KW-0332">GMP biosynthesis</keyword>
<feature type="active site" evidence="9">
    <location>
        <position position="169"/>
    </location>
</feature>
<dbReference type="EC" id="6.3.5.2" evidence="9"/>
<evidence type="ECO:0000256" key="3">
    <source>
        <dbReference type="ARBA" id="ARBA00022598"/>
    </source>
</evidence>
<dbReference type="Gene3D" id="3.40.50.620">
    <property type="entry name" value="HUPs"/>
    <property type="match status" value="1"/>
</dbReference>
<dbReference type="Pfam" id="PF00117">
    <property type="entry name" value="GATase"/>
    <property type="match status" value="1"/>
</dbReference>
<accession>A0A1H6BQ59</accession>
<comment type="function">
    <text evidence="1 9">Catalyzes the synthesis of GMP from XMP.</text>
</comment>
<evidence type="ECO:0000256" key="8">
    <source>
        <dbReference type="ARBA" id="ARBA00022962"/>
    </source>
</evidence>
<feature type="active site" evidence="9">
    <location>
        <position position="167"/>
    </location>
</feature>
<dbReference type="UniPathway" id="UPA00189">
    <property type="reaction ID" value="UER00296"/>
</dbReference>
<dbReference type="Proteomes" id="UP000236731">
    <property type="component" value="Unassembled WGS sequence"/>
</dbReference>
<gene>
    <name evidence="9" type="primary">guaA</name>
    <name evidence="12" type="ORF">SAMN05421877_11128</name>
</gene>
<evidence type="ECO:0000259" key="11">
    <source>
        <dbReference type="PROSITE" id="PS51553"/>
    </source>
</evidence>
<dbReference type="RefSeq" id="WP_103907308.1">
    <property type="nucleotide sequence ID" value="NZ_CP049246.1"/>
</dbReference>
<dbReference type="InterPro" id="IPR022310">
    <property type="entry name" value="NAD/GMP_synthase"/>
</dbReference>
<dbReference type="GO" id="GO:0003921">
    <property type="term" value="F:GMP synthase activity"/>
    <property type="evidence" value="ECO:0007669"/>
    <property type="project" value="InterPro"/>
</dbReference>
<dbReference type="Pfam" id="PF02540">
    <property type="entry name" value="NAD_synthase"/>
    <property type="match status" value="1"/>
</dbReference>
<comment type="pathway">
    <text evidence="2 9">Purine metabolism; GMP biosynthesis; GMP from XMP (L-Gln route): step 1/1.</text>
</comment>
<dbReference type="InterPro" id="IPR022955">
    <property type="entry name" value="GMP_synthase"/>
</dbReference>
<dbReference type="SUPFAM" id="SSF52402">
    <property type="entry name" value="Adenine nucleotide alpha hydrolases-like"/>
    <property type="match status" value="1"/>
</dbReference>
<evidence type="ECO:0000256" key="10">
    <source>
        <dbReference type="PROSITE-ProRule" id="PRU00886"/>
    </source>
</evidence>
<dbReference type="FunFam" id="3.30.300.10:FF:000002">
    <property type="entry name" value="GMP synthase [glutamine-hydrolyzing]"/>
    <property type="match status" value="1"/>
</dbReference>
<dbReference type="InterPro" id="IPR001674">
    <property type="entry name" value="GMP_synth_C"/>
</dbReference>
<proteinExistence type="inferred from homology"/>
<evidence type="ECO:0000256" key="9">
    <source>
        <dbReference type="HAMAP-Rule" id="MF_00344"/>
    </source>
</evidence>
<protein>
    <recommendedName>
        <fullName evidence="9">GMP synthase [glutamine-hydrolyzing]</fullName>
        <ecNumber evidence="9">6.3.5.2</ecNumber>
    </recommendedName>
    <alternativeName>
        <fullName evidence="9">GMP synthetase</fullName>
    </alternativeName>
    <alternativeName>
        <fullName evidence="9">Glutamine amidotransferase</fullName>
    </alternativeName>
</protein>
<dbReference type="SUPFAM" id="SSF54810">
    <property type="entry name" value="GMP synthetase C-terminal dimerisation domain"/>
    <property type="match status" value="1"/>
</dbReference>
<comment type="catalytic activity">
    <reaction evidence="9">
        <text>XMP + L-glutamine + ATP + H2O = GMP + L-glutamate + AMP + diphosphate + 2 H(+)</text>
        <dbReference type="Rhea" id="RHEA:11680"/>
        <dbReference type="ChEBI" id="CHEBI:15377"/>
        <dbReference type="ChEBI" id="CHEBI:15378"/>
        <dbReference type="ChEBI" id="CHEBI:29985"/>
        <dbReference type="ChEBI" id="CHEBI:30616"/>
        <dbReference type="ChEBI" id="CHEBI:33019"/>
        <dbReference type="ChEBI" id="CHEBI:57464"/>
        <dbReference type="ChEBI" id="CHEBI:58115"/>
        <dbReference type="ChEBI" id="CHEBI:58359"/>
        <dbReference type="ChEBI" id="CHEBI:456215"/>
        <dbReference type="EC" id="6.3.5.2"/>
    </reaction>
</comment>
<dbReference type="PANTHER" id="PTHR11922:SF2">
    <property type="entry name" value="GMP SYNTHASE [GLUTAMINE-HYDROLYZING]"/>
    <property type="match status" value="1"/>
</dbReference>
<dbReference type="PROSITE" id="PS51553">
    <property type="entry name" value="GMPS_ATP_PPASE"/>
    <property type="match status" value="1"/>
</dbReference>
<dbReference type="PROSITE" id="PS51273">
    <property type="entry name" value="GATASE_TYPE_1"/>
    <property type="match status" value="1"/>
</dbReference>
<dbReference type="OrthoDB" id="9802219at2"/>
<dbReference type="GO" id="GO:0005524">
    <property type="term" value="F:ATP binding"/>
    <property type="evidence" value="ECO:0007669"/>
    <property type="project" value="UniProtKB-UniRule"/>
</dbReference>
<evidence type="ECO:0000256" key="5">
    <source>
        <dbReference type="ARBA" id="ARBA00022749"/>
    </source>
</evidence>
<keyword evidence="7 9" id="KW-0067">ATP-binding</keyword>
<reference evidence="13" key="1">
    <citation type="submission" date="2016-10" db="EMBL/GenBank/DDBJ databases">
        <authorList>
            <person name="Varghese N."/>
            <person name="Submissions S."/>
        </authorList>
    </citation>
    <scope>NUCLEOTIDE SEQUENCE [LARGE SCALE GENOMIC DNA]</scope>
    <source>
        <strain evidence="13">DSM 22361</strain>
    </source>
</reference>
<keyword evidence="4 9" id="KW-0547">Nucleotide-binding</keyword>
<dbReference type="NCBIfam" id="TIGR00888">
    <property type="entry name" value="guaA_Nterm"/>
    <property type="match status" value="1"/>
</dbReference>
<evidence type="ECO:0000256" key="2">
    <source>
        <dbReference type="ARBA" id="ARBA00005153"/>
    </source>
</evidence>
<dbReference type="AlphaFoldDB" id="A0A1H6BQ59"/>
<keyword evidence="13" id="KW-1185">Reference proteome</keyword>
<dbReference type="InterPro" id="IPR014729">
    <property type="entry name" value="Rossmann-like_a/b/a_fold"/>
</dbReference>
<dbReference type="CDD" id="cd01742">
    <property type="entry name" value="GATase1_GMP_Synthase"/>
    <property type="match status" value="1"/>
</dbReference>
<dbReference type="Gene3D" id="3.40.50.880">
    <property type="match status" value="1"/>
</dbReference>
<evidence type="ECO:0000256" key="6">
    <source>
        <dbReference type="ARBA" id="ARBA00022755"/>
    </source>
</evidence>
<evidence type="ECO:0000256" key="4">
    <source>
        <dbReference type="ARBA" id="ARBA00022741"/>
    </source>
</evidence>
<evidence type="ECO:0000256" key="7">
    <source>
        <dbReference type="ARBA" id="ARBA00022840"/>
    </source>
</evidence>
<keyword evidence="8 9" id="KW-0315">Glutamine amidotransferase</keyword>
<dbReference type="PANTHER" id="PTHR11922">
    <property type="entry name" value="GMP SYNTHASE-RELATED"/>
    <property type="match status" value="1"/>
</dbReference>
<evidence type="ECO:0000313" key="12">
    <source>
        <dbReference type="EMBL" id="SEG62326.1"/>
    </source>
</evidence>
<dbReference type="NCBIfam" id="NF000848">
    <property type="entry name" value="PRK00074.1"/>
    <property type="match status" value="1"/>
</dbReference>
<dbReference type="Pfam" id="PF00958">
    <property type="entry name" value="GMP_synt_C"/>
    <property type="match status" value="1"/>
</dbReference>
<dbReference type="InterPro" id="IPR004739">
    <property type="entry name" value="GMP_synth_GATase"/>
</dbReference>
<dbReference type="SUPFAM" id="SSF52317">
    <property type="entry name" value="Class I glutamine amidotransferase-like"/>
    <property type="match status" value="1"/>
</dbReference>
<dbReference type="InterPro" id="IPR017926">
    <property type="entry name" value="GATASE"/>
</dbReference>
<evidence type="ECO:0000256" key="1">
    <source>
        <dbReference type="ARBA" id="ARBA00002332"/>
    </source>
</evidence>
<feature type="domain" description="GMPS ATP-PPase" evidence="11">
    <location>
        <begin position="194"/>
        <end position="391"/>
    </location>
</feature>
<comment type="subunit">
    <text evidence="9">Homodimer.</text>
</comment>
<dbReference type="Gene3D" id="3.30.300.10">
    <property type="match status" value="1"/>
</dbReference>
<keyword evidence="6 9" id="KW-0658">Purine biosynthesis</keyword>
<dbReference type="EMBL" id="FNUT01000011">
    <property type="protein sequence ID" value="SEG62326.1"/>
    <property type="molecule type" value="Genomic_DNA"/>
</dbReference>
<dbReference type="InterPro" id="IPR025777">
    <property type="entry name" value="GMPS_ATP_PPase_dom"/>
</dbReference>
<dbReference type="InterPro" id="IPR029062">
    <property type="entry name" value="Class_I_gatase-like"/>
</dbReference>